<accession>A0A5C8EEI1</accession>
<organism evidence="1 2">
    <name type="scientific">Brachyspira aalborgi</name>
    <dbReference type="NCBI Taxonomy" id="29522"/>
    <lineage>
        <taxon>Bacteria</taxon>
        <taxon>Pseudomonadati</taxon>
        <taxon>Spirochaetota</taxon>
        <taxon>Spirochaetia</taxon>
        <taxon>Brachyspirales</taxon>
        <taxon>Brachyspiraceae</taxon>
        <taxon>Brachyspira</taxon>
    </lineage>
</organism>
<evidence type="ECO:0000313" key="1">
    <source>
        <dbReference type="EMBL" id="TXJ36136.1"/>
    </source>
</evidence>
<dbReference type="AlphaFoldDB" id="A0A5C8EEI1"/>
<dbReference type="Proteomes" id="UP000322814">
    <property type="component" value="Unassembled WGS sequence"/>
</dbReference>
<proteinExistence type="predicted"/>
<comment type="caution">
    <text evidence="1">The sequence shown here is derived from an EMBL/GenBank/DDBJ whole genome shotgun (WGS) entry which is preliminary data.</text>
</comment>
<gene>
    <name evidence="1" type="ORF">EPJ78_09110</name>
</gene>
<evidence type="ECO:0000313" key="2">
    <source>
        <dbReference type="Proteomes" id="UP000322814"/>
    </source>
</evidence>
<protein>
    <submittedName>
        <fullName evidence="1">Uncharacterized protein</fullName>
    </submittedName>
</protein>
<dbReference type="RefSeq" id="WP_147771283.1">
    <property type="nucleotide sequence ID" value="NZ_SAYB01000006.1"/>
</dbReference>
<reference evidence="1 2" key="1">
    <citation type="journal article" date="1992" name="Lakartidningen">
        <title>[Penicillin V and not amoxicillin is the first choice preparation in acute otitis].</title>
        <authorList>
            <person name="Kamme C."/>
            <person name="Lundgren K."/>
            <person name="Prellner K."/>
        </authorList>
    </citation>
    <scope>NUCLEOTIDE SEQUENCE [LARGE SCALE GENOMIC DNA]</scope>
    <source>
        <strain evidence="1 2">PC4580III</strain>
    </source>
</reference>
<sequence length="217" mass="26169">MSTNAIEKYYNEIKEAELNGMNNEQNIREYFYELLKNYTNSQNLKIERETKEFVFENGQKKNIFLDGRIKKENMVIGWIENKDAKDDLNKEIKNKKEKQYPLLNTIFENSKELVLFQDGKEVIRVNMSKSEELDKVLIKFVSFRPEEYKKFQDAFNNLKRILPDLAKDLREFFKEEKKINKKFKENLKEFTKKCQLSINNNITEELANKRHLCYNHI</sequence>
<dbReference type="EMBL" id="SAYB01000006">
    <property type="protein sequence ID" value="TXJ36136.1"/>
    <property type="molecule type" value="Genomic_DNA"/>
</dbReference>
<name>A0A5C8EEI1_9SPIR</name>